<evidence type="ECO:0000259" key="5">
    <source>
        <dbReference type="Pfam" id="PF01494"/>
    </source>
</evidence>
<dbReference type="PRINTS" id="PR00420">
    <property type="entry name" value="RNGMNOXGNASE"/>
</dbReference>
<dbReference type="OrthoDB" id="9782160at2"/>
<evidence type="ECO:0000256" key="3">
    <source>
        <dbReference type="ARBA" id="ARBA00023002"/>
    </source>
</evidence>
<reference evidence="7" key="1">
    <citation type="submission" date="2016-11" db="EMBL/GenBank/DDBJ databases">
        <authorList>
            <person name="Varghese N."/>
            <person name="Submissions S."/>
        </authorList>
    </citation>
    <scope>NUCLEOTIDE SEQUENCE [LARGE SCALE GENOMIC DNA]</scope>
    <source>
        <strain evidence="7">DSM 26899</strain>
    </source>
</reference>
<keyword evidence="2" id="KW-0274">FAD</keyword>
<evidence type="ECO:0000313" key="7">
    <source>
        <dbReference type="Proteomes" id="UP000184364"/>
    </source>
</evidence>
<keyword evidence="1" id="KW-0285">Flavoprotein</keyword>
<accession>A0A1M6V1Q4</accession>
<evidence type="ECO:0000313" key="6">
    <source>
        <dbReference type="EMBL" id="SHK75226.1"/>
    </source>
</evidence>
<dbReference type="PANTHER" id="PTHR47178">
    <property type="entry name" value="MONOOXYGENASE, FAD-BINDING"/>
    <property type="match status" value="1"/>
</dbReference>
<gene>
    <name evidence="6" type="ORF">SAMN05444267_1007109</name>
</gene>
<feature type="domain" description="FAD-binding" evidence="5">
    <location>
        <begin position="10"/>
        <end position="175"/>
    </location>
</feature>
<dbReference type="Proteomes" id="UP000184364">
    <property type="component" value="Unassembled WGS sequence"/>
</dbReference>
<keyword evidence="3" id="KW-0560">Oxidoreductase</keyword>
<evidence type="ECO:0000256" key="2">
    <source>
        <dbReference type="ARBA" id="ARBA00022827"/>
    </source>
</evidence>
<evidence type="ECO:0000256" key="1">
    <source>
        <dbReference type="ARBA" id="ARBA00022630"/>
    </source>
</evidence>
<organism evidence="6 7">
    <name type="scientific">Chryseobacterium polytrichastri</name>
    <dbReference type="NCBI Taxonomy" id="1302687"/>
    <lineage>
        <taxon>Bacteria</taxon>
        <taxon>Pseudomonadati</taxon>
        <taxon>Bacteroidota</taxon>
        <taxon>Flavobacteriia</taxon>
        <taxon>Flavobacteriales</taxon>
        <taxon>Weeksellaceae</taxon>
        <taxon>Chryseobacterium group</taxon>
        <taxon>Chryseobacterium</taxon>
    </lineage>
</organism>
<dbReference type="GO" id="GO:0071949">
    <property type="term" value="F:FAD binding"/>
    <property type="evidence" value="ECO:0007669"/>
    <property type="project" value="InterPro"/>
</dbReference>
<keyword evidence="7" id="KW-1185">Reference proteome</keyword>
<dbReference type="SUPFAM" id="SSF51905">
    <property type="entry name" value="FAD/NAD(P)-binding domain"/>
    <property type="match status" value="1"/>
</dbReference>
<dbReference type="Pfam" id="PF01494">
    <property type="entry name" value="FAD_binding_3"/>
    <property type="match status" value="2"/>
</dbReference>
<name>A0A1M6V1Q4_9FLAO</name>
<dbReference type="EMBL" id="FRAV01000007">
    <property type="protein sequence ID" value="SHK75226.1"/>
    <property type="molecule type" value="Genomic_DNA"/>
</dbReference>
<feature type="domain" description="FAD-binding" evidence="5">
    <location>
        <begin position="296"/>
        <end position="381"/>
    </location>
</feature>
<evidence type="ECO:0000256" key="4">
    <source>
        <dbReference type="ARBA" id="ARBA00023033"/>
    </source>
</evidence>
<dbReference type="STRING" id="1302687.SAMN05444267_1007109"/>
<keyword evidence="4" id="KW-0503">Monooxygenase</keyword>
<proteinExistence type="predicted"/>
<dbReference type="GO" id="GO:0004497">
    <property type="term" value="F:monooxygenase activity"/>
    <property type="evidence" value="ECO:0007669"/>
    <property type="project" value="UniProtKB-KW"/>
</dbReference>
<sequence>MIQKFRNKRIAIVGGGLGGLCLAQGLKKNGISYMIFEKDTASNVRTQGYRIRINELGRNALKECLPENLYQLFFETCATSTTGMRVFNPGLKESKNELVESWSDGVKEMPDLKPNRLTLREILLQGLQENIQFGKELVSWKELANEKTELSFADGAQYVADLVVAADGVHSKIGKGYCKDRKINTGNITIYGRTFFTDKAQEQIAKELQKGTSVILGDQFSLITDAMKFDFYKKDKSWDVLSPIYNYFYWAFIGNPEAFGLSQANFYNQPSEEVFQCINKLTGHWHPKLKALFEHADKESLSITPIRSSLPKEKWKSGSITALGDAVHTMSPAGGVGANTAFMDAALLTINISEALVKNTNMIMAIADYEEKMRIYSNQAVELSLRGGNILHGANEKN</sequence>
<dbReference type="PANTHER" id="PTHR47178:SF5">
    <property type="entry name" value="FAD-BINDING DOMAIN-CONTAINING PROTEIN"/>
    <property type="match status" value="1"/>
</dbReference>
<dbReference type="InterPro" id="IPR002938">
    <property type="entry name" value="FAD-bd"/>
</dbReference>
<dbReference type="RefSeq" id="WP_073291921.1">
    <property type="nucleotide sequence ID" value="NZ_FRAV01000007.1"/>
</dbReference>
<protein>
    <submittedName>
        <fullName evidence="6">2-polyprenyl-6-methoxyphenol hydroxylase</fullName>
    </submittedName>
</protein>
<dbReference type="AlphaFoldDB" id="A0A1M6V1Q4"/>
<dbReference type="Gene3D" id="3.50.50.60">
    <property type="entry name" value="FAD/NAD(P)-binding domain"/>
    <property type="match status" value="1"/>
</dbReference>
<dbReference type="InterPro" id="IPR036188">
    <property type="entry name" value="FAD/NAD-bd_sf"/>
</dbReference>